<feature type="compositionally biased region" description="Polar residues" evidence="2">
    <location>
        <begin position="644"/>
        <end position="667"/>
    </location>
</feature>
<protein>
    <submittedName>
        <fullName evidence="3">Uncharacterized protein</fullName>
    </submittedName>
</protein>
<evidence type="ECO:0000256" key="1">
    <source>
        <dbReference type="SAM" id="Coils"/>
    </source>
</evidence>
<evidence type="ECO:0000313" key="3">
    <source>
        <dbReference type="EMBL" id="KAK2955999.1"/>
    </source>
</evidence>
<dbReference type="Proteomes" id="UP001281761">
    <property type="component" value="Unassembled WGS sequence"/>
</dbReference>
<feature type="region of interest" description="Disordered" evidence="2">
    <location>
        <begin position="455"/>
        <end position="476"/>
    </location>
</feature>
<accession>A0ABQ9XX07</accession>
<comment type="caution">
    <text evidence="3">The sequence shown here is derived from an EMBL/GenBank/DDBJ whole genome shotgun (WGS) entry which is preliminary data.</text>
</comment>
<dbReference type="EMBL" id="JARBJD010000060">
    <property type="protein sequence ID" value="KAK2955999.1"/>
    <property type="molecule type" value="Genomic_DNA"/>
</dbReference>
<feature type="coiled-coil region" evidence="1">
    <location>
        <begin position="370"/>
        <end position="404"/>
    </location>
</feature>
<name>A0ABQ9XX07_9EUKA</name>
<reference evidence="3 4" key="1">
    <citation type="journal article" date="2022" name="bioRxiv">
        <title>Genomics of Preaxostyla Flagellates Illuminates Evolutionary Transitions and the Path Towards Mitochondrial Loss.</title>
        <authorList>
            <person name="Novak L.V.F."/>
            <person name="Treitli S.C."/>
            <person name="Pyrih J."/>
            <person name="Halakuc P."/>
            <person name="Pipaliya S.V."/>
            <person name="Vacek V."/>
            <person name="Brzon O."/>
            <person name="Soukal P."/>
            <person name="Eme L."/>
            <person name="Dacks J.B."/>
            <person name="Karnkowska A."/>
            <person name="Elias M."/>
            <person name="Hampl V."/>
        </authorList>
    </citation>
    <scope>NUCLEOTIDE SEQUENCE [LARGE SCALE GENOMIC DNA]</scope>
    <source>
        <strain evidence="3">NAU3</strain>
        <tissue evidence="3">Gut</tissue>
    </source>
</reference>
<sequence length="698" mass="76855">MNRQGSLHHSPHYVCDLGGTVKINGYHPIPIARFFSQIRFAVLTDPRRPQYVIWKCQTDNNPQSLEDLHSAKNPLFSHLGQSLQKVQFDMEMFEKVDAYVISPTLSEAIGHTMNPKHYYPISVIFNHVLTRVRALVKEENPEQQDADLNTSFSLDSLIRLPSSFKTITPLSSITVSSFISLINRQTTAHARISFGMAFDLRKSSSTDPNRPTVLRGTKVITGFGSLPEWAKSAEWLKVKAEIQPPAHKTDLLLELGTESEIPIVQESVPLSQLPIVPFDVPNADNHPPTKRPQVTSHQSSRIPTIDTPLTGHTQINDEASAKKNEAALMAVLANHLHSHSDSAPARSETKWHLVLSKASELDYPEWTTMLARAEHGIDESIEELEQLREEIVRLEALEKMIIHRTVHPTAETADLPHTTVASTSQAFFPPLPPLNKNSLPLSGFGALTSFISNTPAGQSPPVEPASRSPLTPPPSWDASVGHLCQTLSTAPFFTRLDQSLSRARGRVDDEIDAHNVNFGNIAPKKLGPLPDLPRSSPQALPRLSSFQSPAHYRQYSGIEGPVFPDMAAYSRGRPLSINQIPPPLIPITRRPVPLGRPETATAAPKPDINTSTTLAHPPHPPNPNQPSNSQFVVKLKKLPDPLPDNTNGKQTPNTPTLTSPPVATSPTTKPPQKLKFGIYDEHGTLTGFRLKRGGRPPT</sequence>
<proteinExistence type="predicted"/>
<feature type="compositionally biased region" description="Polar residues" evidence="2">
    <location>
        <begin position="292"/>
        <end position="302"/>
    </location>
</feature>
<organism evidence="3 4">
    <name type="scientific">Blattamonas nauphoetae</name>
    <dbReference type="NCBI Taxonomy" id="2049346"/>
    <lineage>
        <taxon>Eukaryota</taxon>
        <taxon>Metamonada</taxon>
        <taxon>Preaxostyla</taxon>
        <taxon>Oxymonadida</taxon>
        <taxon>Blattamonas</taxon>
    </lineage>
</organism>
<evidence type="ECO:0000313" key="4">
    <source>
        <dbReference type="Proteomes" id="UP001281761"/>
    </source>
</evidence>
<evidence type="ECO:0000256" key="2">
    <source>
        <dbReference type="SAM" id="MobiDB-lite"/>
    </source>
</evidence>
<gene>
    <name evidence="3" type="ORF">BLNAU_8975</name>
</gene>
<feature type="region of interest" description="Disordered" evidence="2">
    <location>
        <begin position="580"/>
        <end position="675"/>
    </location>
</feature>
<feature type="region of interest" description="Disordered" evidence="2">
    <location>
        <begin position="280"/>
        <end position="311"/>
    </location>
</feature>
<keyword evidence="1" id="KW-0175">Coiled coil</keyword>
<keyword evidence="4" id="KW-1185">Reference proteome</keyword>